<organism evidence="1">
    <name type="scientific">human gut metagenome</name>
    <dbReference type="NCBI Taxonomy" id="408170"/>
    <lineage>
        <taxon>unclassified sequences</taxon>
        <taxon>metagenomes</taxon>
        <taxon>organismal metagenomes</taxon>
    </lineage>
</organism>
<gene>
    <name evidence="1" type="ORF">OBE_10039</name>
</gene>
<dbReference type="EMBL" id="AJWZ01006926">
    <property type="protein sequence ID" value="EKC58377.1"/>
    <property type="molecule type" value="Genomic_DNA"/>
</dbReference>
<proteinExistence type="predicted"/>
<name>K1SC80_9ZZZZ</name>
<protein>
    <submittedName>
        <fullName evidence="1">EpsS</fullName>
    </submittedName>
</protein>
<reference evidence="1" key="1">
    <citation type="journal article" date="2013" name="Environ. Microbiol.">
        <title>Microbiota from the distal guts of lean and obese adolescents exhibit partial functional redundancy besides clear differences in community structure.</title>
        <authorList>
            <person name="Ferrer M."/>
            <person name="Ruiz A."/>
            <person name="Lanza F."/>
            <person name="Haange S.B."/>
            <person name="Oberbach A."/>
            <person name="Till H."/>
            <person name="Bargiela R."/>
            <person name="Campoy C."/>
            <person name="Segura M.T."/>
            <person name="Richter M."/>
            <person name="von Bergen M."/>
            <person name="Seifert J."/>
            <person name="Suarez A."/>
        </authorList>
    </citation>
    <scope>NUCLEOTIDE SEQUENCE</scope>
</reference>
<comment type="caution">
    <text evidence="1">The sequence shown here is derived from an EMBL/GenBank/DDBJ whole genome shotgun (WGS) entry which is preliminary data.</text>
</comment>
<accession>K1SC80</accession>
<sequence>MHDIIDNDVNGVLISYGNTTMFAESLKSLMKDEMRRNKLAIKGLETCRRFNIETVVDRWEEIFEKMR</sequence>
<evidence type="ECO:0000313" key="1">
    <source>
        <dbReference type="EMBL" id="EKC58377.1"/>
    </source>
</evidence>
<dbReference type="AlphaFoldDB" id="K1SC80"/>
<dbReference type="SUPFAM" id="SSF53756">
    <property type="entry name" value="UDP-Glycosyltransferase/glycogen phosphorylase"/>
    <property type="match status" value="1"/>
</dbReference>
<dbReference type="Gene3D" id="3.40.50.2000">
    <property type="entry name" value="Glycogen Phosphorylase B"/>
    <property type="match status" value="2"/>
</dbReference>